<dbReference type="PANTHER" id="PTHR47700">
    <property type="entry name" value="V CHITINASE, PUTATIVE (AFU_ORTHOLOGUE AFUA_6G13720)-RELATED"/>
    <property type="match status" value="1"/>
</dbReference>
<dbReference type="SUPFAM" id="SSF51445">
    <property type="entry name" value="(Trans)glycosidases"/>
    <property type="match status" value="1"/>
</dbReference>
<keyword evidence="20" id="KW-1185">Reference proteome</keyword>
<dbReference type="Pfam" id="PF01476">
    <property type="entry name" value="LysM"/>
    <property type="match status" value="1"/>
</dbReference>
<name>G2QV50_THETT</name>
<evidence type="ECO:0000313" key="19">
    <source>
        <dbReference type="EMBL" id="AEO62937.1"/>
    </source>
</evidence>
<dbReference type="STRING" id="578455.G2QV50"/>
<feature type="disulfide bond" evidence="13">
    <location>
        <begin position="450"/>
        <end position="464"/>
    </location>
</feature>
<dbReference type="CDD" id="cd00035">
    <property type="entry name" value="ChtBD1"/>
    <property type="match status" value="1"/>
</dbReference>
<evidence type="ECO:0000256" key="9">
    <source>
        <dbReference type="ARBA" id="ARBA00023026"/>
    </source>
</evidence>
<dbReference type="PANTHER" id="PTHR47700:SF1">
    <property type="entry name" value="CHITINASE"/>
    <property type="match status" value="1"/>
</dbReference>
<comment type="catalytic activity">
    <reaction evidence="1">
        <text>Random endo-hydrolysis of N-acetyl-beta-D-glucosaminide (1-&gt;4)-beta-linkages in chitin and chitodextrins.</text>
        <dbReference type="EC" id="3.2.1.14"/>
    </reaction>
</comment>
<keyword evidence="6 13" id="KW-0147">Chitin-binding</keyword>
<keyword evidence="10" id="KW-0119">Carbohydrate metabolism</keyword>
<dbReference type="SUPFAM" id="SSF57016">
    <property type="entry name" value="Plant lectins/antimicrobial peptides"/>
    <property type="match status" value="1"/>
</dbReference>
<evidence type="ECO:0000259" key="18">
    <source>
        <dbReference type="PROSITE" id="PS51910"/>
    </source>
</evidence>
<dbReference type="GO" id="GO:0005576">
    <property type="term" value="C:extracellular region"/>
    <property type="evidence" value="ECO:0007669"/>
    <property type="project" value="UniProtKB-SubCell"/>
</dbReference>
<proteinExistence type="inferred from homology"/>
<evidence type="ECO:0000256" key="14">
    <source>
        <dbReference type="RuleBase" id="RU000489"/>
    </source>
</evidence>
<dbReference type="SMART" id="SM00636">
    <property type="entry name" value="Glyco_18"/>
    <property type="match status" value="1"/>
</dbReference>
<feature type="disulfide bond" evidence="13">
    <location>
        <begin position="482"/>
        <end position="486"/>
    </location>
</feature>
<dbReference type="SMART" id="SM00257">
    <property type="entry name" value="LysM"/>
    <property type="match status" value="2"/>
</dbReference>
<comment type="caution">
    <text evidence="13">Lacks conserved residue(s) required for the propagation of feature annotation.</text>
</comment>
<feature type="domain" description="LysM" evidence="17">
    <location>
        <begin position="295"/>
        <end position="340"/>
    </location>
</feature>
<evidence type="ECO:0000256" key="11">
    <source>
        <dbReference type="ARBA" id="ARBA00023295"/>
    </source>
</evidence>
<feature type="domain" description="Chitin-binding type-1" evidence="16">
    <location>
        <begin position="420"/>
        <end position="488"/>
    </location>
</feature>
<dbReference type="InterPro" id="IPR018392">
    <property type="entry name" value="LysM"/>
</dbReference>
<evidence type="ECO:0000259" key="16">
    <source>
        <dbReference type="PROSITE" id="PS50941"/>
    </source>
</evidence>
<dbReference type="EC" id="3.2.1.14" evidence="4"/>
<dbReference type="OrthoDB" id="73875at2759"/>
<evidence type="ECO:0000256" key="2">
    <source>
        <dbReference type="ARBA" id="ARBA00004613"/>
    </source>
</evidence>
<keyword evidence="15" id="KW-0732">Signal</keyword>
<keyword evidence="5" id="KW-0964">Secreted</keyword>
<evidence type="ECO:0000256" key="1">
    <source>
        <dbReference type="ARBA" id="ARBA00000822"/>
    </source>
</evidence>
<feature type="domain" description="LysM" evidence="17">
    <location>
        <begin position="359"/>
        <end position="407"/>
    </location>
</feature>
<dbReference type="PROSITE" id="PS51910">
    <property type="entry name" value="GH18_2"/>
    <property type="match status" value="1"/>
</dbReference>
<evidence type="ECO:0000256" key="13">
    <source>
        <dbReference type="PROSITE-ProRule" id="PRU00261"/>
    </source>
</evidence>
<gene>
    <name evidence="19" type="ORF">THITE_154425</name>
</gene>
<evidence type="ECO:0000256" key="8">
    <source>
        <dbReference type="ARBA" id="ARBA00023024"/>
    </source>
</evidence>
<dbReference type="GO" id="GO:0008843">
    <property type="term" value="F:endochitinase activity"/>
    <property type="evidence" value="ECO:0007669"/>
    <property type="project" value="UniProtKB-EC"/>
</dbReference>
<protein>
    <recommendedName>
        <fullName evidence="4">chitinase</fullName>
        <ecNumber evidence="4">3.2.1.14</ecNumber>
    </recommendedName>
</protein>
<keyword evidence="13" id="KW-1015">Disulfide bond</keyword>
<dbReference type="Gene3D" id="3.10.50.10">
    <property type="match status" value="1"/>
</dbReference>
<feature type="domain" description="GH18" evidence="18">
    <location>
        <begin position="499"/>
        <end position="868"/>
    </location>
</feature>
<feature type="signal peptide" evidence="15">
    <location>
        <begin position="1"/>
        <end position="18"/>
    </location>
</feature>
<comment type="subcellular location">
    <subcellularLocation>
        <location evidence="2">Secreted</location>
    </subcellularLocation>
</comment>
<comment type="similarity">
    <text evidence="3">Belongs to the glycosyl hydrolase 18 family. Chitinase class V subfamily.</text>
</comment>
<dbReference type="PROSITE" id="PS51782">
    <property type="entry name" value="LYSM"/>
    <property type="match status" value="2"/>
</dbReference>
<evidence type="ECO:0000256" key="4">
    <source>
        <dbReference type="ARBA" id="ARBA00012729"/>
    </source>
</evidence>
<dbReference type="Proteomes" id="UP000008181">
    <property type="component" value="Chromosome 1"/>
</dbReference>
<feature type="chain" id="PRO_5003435966" description="chitinase" evidence="15">
    <location>
        <begin position="19"/>
        <end position="1366"/>
    </location>
</feature>
<dbReference type="InterPro" id="IPR001223">
    <property type="entry name" value="Glyco_hydro18_cat"/>
</dbReference>
<evidence type="ECO:0000256" key="7">
    <source>
        <dbReference type="ARBA" id="ARBA00022801"/>
    </source>
</evidence>
<dbReference type="RefSeq" id="XP_003649273.1">
    <property type="nucleotide sequence ID" value="XM_003649225.1"/>
</dbReference>
<dbReference type="GeneID" id="11523907"/>
<keyword evidence="7 14" id="KW-0378">Hydrolase</keyword>
<dbReference type="Pfam" id="PF00704">
    <property type="entry name" value="Glyco_hydro_18"/>
    <property type="match status" value="1"/>
</dbReference>
<dbReference type="GO" id="GO:0008061">
    <property type="term" value="F:chitin binding"/>
    <property type="evidence" value="ECO:0007669"/>
    <property type="project" value="UniProtKB-UniRule"/>
</dbReference>
<dbReference type="SUPFAM" id="SSF54106">
    <property type="entry name" value="LysM domain"/>
    <property type="match status" value="2"/>
</dbReference>
<dbReference type="EMBL" id="CP003009">
    <property type="protein sequence ID" value="AEO62937.1"/>
    <property type="molecule type" value="Genomic_DNA"/>
</dbReference>
<evidence type="ECO:0000259" key="17">
    <source>
        <dbReference type="PROSITE" id="PS51782"/>
    </source>
</evidence>
<dbReference type="SUPFAM" id="SSF54556">
    <property type="entry name" value="Chitinase insertion domain"/>
    <property type="match status" value="1"/>
</dbReference>
<dbReference type="CDD" id="cd00118">
    <property type="entry name" value="LysM"/>
    <property type="match status" value="2"/>
</dbReference>
<feature type="disulfide bond" evidence="13">
    <location>
        <begin position="445"/>
        <end position="457"/>
    </location>
</feature>
<dbReference type="GO" id="GO:0006032">
    <property type="term" value="P:chitin catabolic process"/>
    <property type="evidence" value="ECO:0007669"/>
    <property type="project" value="UniProtKB-KW"/>
</dbReference>
<sequence>MLVLYAAGLITSAGFVSAQPPFGRSPFGASIPDVDPCPPGCSVAGPNPANWSVYHNLDQLQGCKYTLFYEFSLADGVIDDPNTPHRIYACTSHGADWANLPNSTAGTIPAKHVAATYEIGWSSGGDPFAAAEIQILSKQMRQYLASGYGATKRAAILFARLGRGVVGLYIGKGLQNEGVGSVALKTLEDSIPSLSQEPVVASSLGMQLCKPGDDGDHIFGFIATSNASFAPVQEALKSWSNAECLSFEKTKNVSGLAFLVTPSAANTTAGNTTLSSTFGSRGLRSRRLSTRGDCRTIQVVSGDGCASLASKCGISGADFMKYNPQPDLCSTLQPLQHVCCSDGTLPDFRPKPNPDGSCATYTVAPGDTCAGIAAANSLTVDELDAFNSQTWGWMGCPTLWSNAIICLSSGSPPMPAPLQGTQCGPQVPGTTAPPAGTDLGSLNPCPLNACCDIWGQCGTTAEFCTNTSTGAPGTAKPGTNGCISNCGTDVVRSDPPAVFRSIAYFEGFGLSRPCLYEDASQLDTSKYTHLHFAFAGLTEDFQVRFQDSLTEWEFQNFKSIRGPARILSIGGWDFSTDPSTYTIFRQGVTSANRLTLAKNIANFIISNDLDGVDIDWEYPGAPDIPDIPPDDKDGGLNYMAFLVVLKNLLPGKSVSIAAPASYWYLKAFPIAQMSKFLDYIVFMTYDLHGQWDAGGSWSQDGCLQGNCLRSHVNLTETINALSMITKAGVPSNKVVVGVASYGRSFAMADAGCYTQDCFYLGDRSNSMALPGPCTATAGYISNAEIKAILNNATRVNVAYVDEASNSNILVYDDVQWVGWMSDGVKSMRTSMYRQLNMGGVTDWAADLDDFHDEPPPPSSSWSELILELKAGKDPNLRGLTPDGNWSSLTCDDDSMDAADYTPSQRWSMMDADDAWMDVIKVWKQTYEPAKKKTFSEAVALTVGVHVDVECGSFSETNNCDHMELSGCLNNNPASGEIWNSLVGIHQMYASYHQAIIEAAALTIDPALQDFENKFAPVPPPEDDRWLDFVLDLLSVGVGAVAKPFFEGYIATLPAFKGQETIVNHTEQITELLTQGMTGIAKQGSDDGGFPKWSPELQAEFSATLGTVLTGWAAAAEAAVGALFNGTDESISMLTTLISGGNFIDGSVDGTPESMPNGTSHDTQSALNAMVTKVFFAYAIPAVWNASGQAVFVMDTGFACGTVDPMGGDLSTDTMHATWGCWDNMLYYLVNPAGASQDCDGSSDTAVTCRDNMFSAPPGIDSLDGNTRFGGITVQDLIAGSVRTYIQNGRQNGGPVADPTNSVTFSDLYNSDITTPGFIRLPVCSVDMARRAWSTAGIHGSEGIANEPYYPRAAGRHVFGRAAAPSI</sequence>
<keyword evidence="8" id="KW-0146">Chitin degradation</keyword>
<dbReference type="PROSITE" id="PS50941">
    <property type="entry name" value="CHIT_BIND_I_2"/>
    <property type="match status" value="1"/>
</dbReference>
<dbReference type="InterPro" id="IPR029070">
    <property type="entry name" value="Chitinase_insertion_sf"/>
</dbReference>
<keyword evidence="11 14" id="KW-0326">Glycosidase</keyword>
<dbReference type="InterPro" id="IPR017853">
    <property type="entry name" value="GH"/>
</dbReference>
<organism evidence="19 20">
    <name type="scientific">Thermothielavioides terrestris (strain ATCC 38088 / NRRL 8126)</name>
    <name type="common">Thielavia terrestris</name>
    <dbReference type="NCBI Taxonomy" id="578455"/>
    <lineage>
        <taxon>Eukaryota</taxon>
        <taxon>Fungi</taxon>
        <taxon>Dikarya</taxon>
        <taxon>Ascomycota</taxon>
        <taxon>Pezizomycotina</taxon>
        <taxon>Sordariomycetes</taxon>
        <taxon>Sordariomycetidae</taxon>
        <taxon>Sordariales</taxon>
        <taxon>Chaetomiaceae</taxon>
        <taxon>Thermothielavioides</taxon>
        <taxon>Thermothielavioides terrestris</taxon>
    </lineage>
</organism>
<evidence type="ECO:0000256" key="6">
    <source>
        <dbReference type="ARBA" id="ARBA00022669"/>
    </source>
</evidence>
<evidence type="ECO:0000256" key="12">
    <source>
        <dbReference type="ARBA" id="ARBA00023326"/>
    </source>
</evidence>
<dbReference type="InterPro" id="IPR036861">
    <property type="entry name" value="Endochitinase-like_sf"/>
</dbReference>
<dbReference type="InterPro" id="IPR053214">
    <property type="entry name" value="LysM12-like"/>
</dbReference>
<dbReference type="InterPro" id="IPR036779">
    <property type="entry name" value="LysM_dom_sf"/>
</dbReference>
<dbReference type="CDD" id="cd02878">
    <property type="entry name" value="GH18_zymocin_alpha"/>
    <property type="match status" value="1"/>
</dbReference>
<evidence type="ECO:0000256" key="10">
    <source>
        <dbReference type="ARBA" id="ARBA00023277"/>
    </source>
</evidence>
<dbReference type="GO" id="GO:0000272">
    <property type="term" value="P:polysaccharide catabolic process"/>
    <property type="evidence" value="ECO:0007669"/>
    <property type="project" value="UniProtKB-KW"/>
</dbReference>
<evidence type="ECO:0000313" key="20">
    <source>
        <dbReference type="Proteomes" id="UP000008181"/>
    </source>
</evidence>
<keyword evidence="12" id="KW-0624">Polysaccharide degradation</keyword>
<dbReference type="InterPro" id="IPR001579">
    <property type="entry name" value="Glyco_hydro_18_chit_AS"/>
</dbReference>
<keyword evidence="9" id="KW-0843">Virulence</keyword>
<dbReference type="KEGG" id="ttt:THITE_154425"/>
<evidence type="ECO:0000256" key="15">
    <source>
        <dbReference type="SAM" id="SignalP"/>
    </source>
</evidence>
<reference evidence="19 20" key="1">
    <citation type="journal article" date="2011" name="Nat. Biotechnol.">
        <title>Comparative genomic analysis of the thermophilic biomass-degrading fungi Myceliophthora thermophila and Thielavia terrestris.</title>
        <authorList>
            <person name="Berka R.M."/>
            <person name="Grigoriev I.V."/>
            <person name="Otillar R."/>
            <person name="Salamov A."/>
            <person name="Grimwood J."/>
            <person name="Reid I."/>
            <person name="Ishmael N."/>
            <person name="John T."/>
            <person name="Darmond C."/>
            <person name="Moisan M.-C."/>
            <person name="Henrissat B."/>
            <person name="Coutinho P.M."/>
            <person name="Lombard V."/>
            <person name="Natvig D.O."/>
            <person name="Lindquist E."/>
            <person name="Schmutz J."/>
            <person name="Lucas S."/>
            <person name="Harris P."/>
            <person name="Powlowski J."/>
            <person name="Bellemare A."/>
            <person name="Taylor D."/>
            <person name="Butler G."/>
            <person name="de Vries R.P."/>
            <person name="Allijn I.E."/>
            <person name="van den Brink J."/>
            <person name="Ushinsky S."/>
            <person name="Storms R."/>
            <person name="Powell A.J."/>
            <person name="Paulsen I.T."/>
            <person name="Elbourne L.D.H."/>
            <person name="Baker S.E."/>
            <person name="Magnuson J."/>
            <person name="LaBoissiere S."/>
            <person name="Clutterbuck A.J."/>
            <person name="Martinez D."/>
            <person name="Wogulis M."/>
            <person name="de Leon A.L."/>
            <person name="Rey M.W."/>
            <person name="Tsang A."/>
        </authorList>
    </citation>
    <scope>NUCLEOTIDE SEQUENCE [LARGE SCALE GENOMIC DNA]</scope>
    <source>
        <strain evidence="20">ATCC 38088 / NRRL 8126</strain>
    </source>
</reference>
<accession>G2QV50</accession>
<dbReference type="InterPro" id="IPR011583">
    <property type="entry name" value="Chitinase_II/V-like_cat"/>
</dbReference>
<evidence type="ECO:0000256" key="3">
    <source>
        <dbReference type="ARBA" id="ARBA00008682"/>
    </source>
</evidence>
<dbReference type="HOGENOM" id="CLU_001482_1_0_1"/>
<dbReference type="InterPro" id="IPR001002">
    <property type="entry name" value="Chitin-bd_1"/>
</dbReference>
<dbReference type="Gene3D" id="3.20.20.80">
    <property type="entry name" value="Glycosidases"/>
    <property type="match status" value="1"/>
</dbReference>
<dbReference type="Gene3D" id="3.10.350.10">
    <property type="entry name" value="LysM domain"/>
    <property type="match status" value="2"/>
</dbReference>
<dbReference type="eggNOG" id="KOG2806">
    <property type="taxonomic scope" value="Eukaryota"/>
</dbReference>
<dbReference type="PROSITE" id="PS01095">
    <property type="entry name" value="GH18_1"/>
    <property type="match status" value="1"/>
</dbReference>
<evidence type="ECO:0000256" key="5">
    <source>
        <dbReference type="ARBA" id="ARBA00022525"/>
    </source>
</evidence>